<feature type="domain" description="OmpR/PhoB-type" evidence="9">
    <location>
        <begin position="150"/>
        <end position="249"/>
    </location>
</feature>
<dbReference type="Gene3D" id="3.40.50.2300">
    <property type="match status" value="1"/>
</dbReference>
<dbReference type="Gene3D" id="1.10.10.10">
    <property type="entry name" value="Winged helix-like DNA-binding domain superfamily/Winged helix DNA-binding domain"/>
    <property type="match status" value="1"/>
</dbReference>
<protein>
    <submittedName>
        <fullName evidence="10">Response regulator</fullName>
    </submittedName>
</protein>
<feature type="DNA-binding region" description="OmpR/PhoB-type" evidence="7">
    <location>
        <begin position="150"/>
        <end position="249"/>
    </location>
</feature>
<keyword evidence="1 6" id="KW-0597">Phosphoprotein</keyword>
<feature type="domain" description="Response regulatory" evidence="8">
    <location>
        <begin position="23"/>
        <end position="136"/>
    </location>
</feature>
<evidence type="ECO:0000256" key="7">
    <source>
        <dbReference type="PROSITE-ProRule" id="PRU01091"/>
    </source>
</evidence>
<dbReference type="Proteomes" id="UP000639859">
    <property type="component" value="Unassembled WGS sequence"/>
</dbReference>
<dbReference type="SUPFAM" id="SSF52172">
    <property type="entry name" value="CheY-like"/>
    <property type="match status" value="1"/>
</dbReference>
<dbReference type="InterPro" id="IPR016032">
    <property type="entry name" value="Sig_transdc_resp-reg_C-effctor"/>
</dbReference>
<dbReference type="SUPFAM" id="SSF46894">
    <property type="entry name" value="C-terminal effector domain of the bipartite response regulators"/>
    <property type="match status" value="1"/>
</dbReference>
<evidence type="ECO:0000256" key="1">
    <source>
        <dbReference type="ARBA" id="ARBA00022553"/>
    </source>
</evidence>
<keyword evidence="5" id="KW-0804">Transcription</keyword>
<dbReference type="PANTHER" id="PTHR48111">
    <property type="entry name" value="REGULATOR OF RPOS"/>
    <property type="match status" value="1"/>
</dbReference>
<dbReference type="Pfam" id="PF00486">
    <property type="entry name" value="Trans_reg_C"/>
    <property type="match status" value="1"/>
</dbReference>
<dbReference type="InterPro" id="IPR011006">
    <property type="entry name" value="CheY-like_superfamily"/>
</dbReference>
<dbReference type="CDD" id="cd17574">
    <property type="entry name" value="REC_OmpR"/>
    <property type="match status" value="1"/>
</dbReference>
<dbReference type="RefSeq" id="WP_198577325.1">
    <property type="nucleotide sequence ID" value="NZ_JADWOX010000013.1"/>
</dbReference>
<keyword evidence="2" id="KW-0902">Two-component regulatory system</keyword>
<dbReference type="Gene3D" id="6.10.250.690">
    <property type="match status" value="1"/>
</dbReference>
<dbReference type="SMART" id="SM00862">
    <property type="entry name" value="Trans_reg_C"/>
    <property type="match status" value="1"/>
</dbReference>
<gene>
    <name evidence="10" type="ORF">I4Q42_17205</name>
</gene>
<dbReference type="InterPro" id="IPR036388">
    <property type="entry name" value="WH-like_DNA-bd_sf"/>
</dbReference>
<evidence type="ECO:0000256" key="2">
    <source>
        <dbReference type="ARBA" id="ARBA00023012"/>
    </source>
</evidence>
<keyword evidence="4 7" id="KW-0238">DNA-binding</keyword>
<dbReference type="InterPro" id="IPR039420">
    <property type="entry name" value="WalR-like"/>
</dbReference>
<proteinExistence type="predicted"/>
<dbReference type="EMBL" id="JADWOX010000013">
    <property type="protein sequence ID" value="MBI1685411.1"/>
    <property type="molecule type" value="Genomic_DNA"/>
</dbReference>
<keyword evidence="11" id="KW-1185">Reference proteome</keyword>
<evidence type="ECO:0000313" key="11">
    <source>
        <dbReference type="Proteomes" id="UP000639859"/>
    </source>
</evidence>
<evidence type="ECO:0000259" key="9">
    <source>
        <dbReference type="PROSITE" id="PS51755"/>
    </source>
</evidence>
<evidence type="ECO:0000259" key="8">
    <source>
        <dbReference type="PROSITE" id="PS50110"/>
    </source>
</evidence>
<dbReference type="InterPro" id="IPR001789">
    <property type="entry name" value="Sig_transdc_resp-reg_receiver"/>
</dbReference>
<organism evidence="10 11">
    <name type="scientific">Caulobacter hibisci</name>
    <dbReference type="NCBI Taxonomy" id="2035993"/>
    <lineage>
        <taxon>Bacteria</taxon>
        <taxon>Pseudomonadati</taxon>
        <taxon>Pseudomonadota</taxon>
        <taxon>Alphaproteobacteria</taxon>
        <taxon>Caulobacterales</taxon>
        <taxon>Caulobacteraceae</taxon>
        <taxon>Caulobacter</taxon>
    </lineage>
</organism>
<accession>A0ABS0T1M8</accession>
<evidence type="ECO:0000256" key="6">
    <source>
        <dbReference type="PROSITE-ProRule" id="PRU00169"/>
    </source>
</evidence>
<name>A0ABS0T1M8_9CAUL</name>
<dbReference type="Pfam" id="PF00072">
    <property type="entry name" value="Response_reg"/>
    <property type="match status" value="1"/>
</dbReference>
<evidence type="ECO:0000256" key="5">
    <source>
        <dbReference type="ARBA" id="ARBA00023163"/>
    </source>
</evidence>
<dbReference type="PROSITE" id="PS50110">
    <property type="entry name" value="RESPONSE_REGULATORY"/>
    <property type="match status" value="1"/>
</dbReference>
<dbReference type="CDD" id="cd00383">
    <property type="entry name" value="trans_reg_C"/>
    <property type="match status" value="1"/>
</dbReference>
<sequence>MDTSPTTASSAVAADTTKGAGARILIVDDDPGIRDVVSDFLVRHGYVVDAAQDARTMEQALAKGPVDLVVLDVMLPGEDGLAICRRLAAQDGPAIIMLSAMGEETDRIVGLELGADDYLPKPCNPRELLARVRAVLRRRAEPRSSDDTMGAACEFAGWRLDLVRRELRSPQSVVVNLSSGEFSLLRAFVERPQRVLTRDQLLDLARGRDSDAYDRAIDVQISRLRRKLDDGGGGELIRTIRSEGYMFTPKVTRTP</sequence>
<dbReference type="InterPro" id="IPR001867">
    <property type="entry name" value="OmpR/PhoB-type_DNA-bd"/>
</dbReference>
<dbReference type="PANTHER" id="PTHR48111:SF4">
    <property type="entry name" value="DNA-BINDING DUAL TRANSCRIPTIONAL REGULATOR OMPR"/>
    <property type="match status" value="1"/>
</dbReference>
<reference evidence="10 11" key="1">
    <citation type="submission" date="2020-11" db="EMBL/GenBank/DDBJ databases">
        <title>genome sequence of strain KACC 18849.</title>
        <authorList>
            <person name="Gao J."/>
            <person name="Zhang X."/>
        </authorList>
    </citation>
    <scope>NUCLEOTIDE SEQUENCE [LARGE SCALE GENOMIC DNA]</scope>
    <source>
        <strain evidence="10 11">KACC 18849</strain>
    </source>
</reference>
<feature type="modified residue" description="4-aspartylphosphate" evidence="6">
    <location>
        <position position="72"/>
    </location>
</feature>
<dbReference type="PROSITE" id="PS51755">
    <property type="entry name" value="OMPR_PHOB"/>
    <property type="match status" value="1"/>
</dbReference>
<comment type="caution">
    <text evidence="10">The sequence shown here is derived from an EMBL/GenBank/DDBJ whole genome shotgun (WGS) entry which is preliminary data.</text>
</comment>
<evidence type="ECO:0000256" key="4">
    <source>
        <dbReference type="ARBA" id="ARBA00023125"/>
    </source>
</evidence>
<evidence type="ECO:0000256" key="3">
    <source>
        <dbReference type="ARBA" id="ARBA00023015"/>
    </source>
</evidence>
<dbReference type="SMART" id="SM00448">
    <property type="entry name" value="REC"/>
    <property type="match status" value="1"/>
</dbReference>
<evidence type="ECO:0000313" key="10">
    <source>
        <dbReference type="EMBL" id="MBI1685411.1"/>
    </source>
</evidence>
<keyword evidence="3" id="KW-0805">Transcription regulation</keyword>